<gene>
    <name evidence="2" type="ORF">BSB98_24930</name>
</gene>
<sequence length="68" mass="7690">KTKTDTGQDVFLEYRHHDVGTKNDPSGLRPDTLPTPHAARLKSVSVRRSRNRQTLNRGVPLACQWVPI</sequence>
<dbReference type="AlphaFoldDB" id="A0A5T7PVB0"/>
<name>A0A5T7PVB0_SALER</name>
<proteinExistence type="predicted"/>
<evidence type="ECO:0000256" key="1">
    <source>
        <dbReference type="SAM" id="MobiDB-lite"/>
    </source>
</evidence>
<protein>
    <submittedName>
        <fullName evidence="2">Uncharacterized protein</fullName>
    </submittedName>
</protein>
<feature type="region of interest" description="Disordered" evidence="1">
    <location>
        <begin position="17"/>
        <end position="36"/>
    </location>
</feature>
<evidence type="ECO:0000313" key="2">
    <source>
        <dbReference type="EMBL" id="EBN0614546.1"/>
    </source>
</evidence>
<organism evidence="2">
    <name type="scientific">Salmonella enterica</name>
    <name type="common">Salmonella choleraesuis</name>
    <dbReference type="NCBI Taxonomy" id="28901"/>
    <lineage>
        <taxon>Bacteria</taxon>
        <taxon>Pseudomonadati</taxon>
        <taxon>Pseudomonadota</taxon>
        <taxon>Gammaproteobacteria</taxon>
        <taxon>Enterobacterales</taxon>
        <taxon>Enterobacteriaceae</taxon>
        <taxon>Salmonella</taxon>
    </lineage>
</organism>
<dbReference type="EMBL" id="AAGEPH010000037">
    <property type="protein sequence ID" value="EBN0614546.1"/>
    <property type="molecule type" value="Genomic_DNA"/>
</dbReference>
<accession>A0A5T7PVB0</accession>
<comment type="caution">
    <text evidence="2">The sequence shown here is derived from an EMBL/GenBank/DDBJ whole genome shotgun (WGS) entry which is preliminary data.</text>
</comment>
<reference evidence="2" key="1">
    <citation type="submission" date="2018-07" db="EMBL/GenBank/DDBJ databases">
        <authorList>
            <consortium name="PulseNet: The National Subtyping Network for Foodborne Disease Surveillance"/>
            <person name="Tarr C.L."/>
            <person name="Trees E."/>
            <person name="Katz L.S."/>
            <person name="Carleton-Romer H.A."/>
            <person name="Stroika S."/>
            <person name="Kucerova Z."/>
            <person name="Roache K.F."/>
            <person name="Sabol A.L."/>
            <person name="Besser J."/>
            <person name="Gerner-Smidt P."/>
        </authorList>
    </citation>
    <scope>NUCLEOTIDE SEQUENCE</scope>
    <source>
        <strain evidence="2">2014AM-0245</strain>
    </source>
</reference>
<feature type="non-terminal residue" evidence="2">
    <location>
        <position position="1"/>
    </location>
</feature>